<dbReference type="InterPro" id="IPR027474">
    <property type="entry name" value="L-asparaginase_N"/>
</dbReference>
<dbReference type="PANTHER" id="PTHR11707:SF28">
    <property type="entry name" value="60 KDA LYSOPHOSPHOLIPASE"/>
    <property type="match status" value="1"/>
</dbReference>
<evidence type="ECO:0000256" key="2">
    <source>
        <dbReference type="ARBA" id="ARBA00022801"/>
    </source>
</evidence>
<dbReference type="EMBL" id="JBHSDS010000008">
    <property type="protein sequence ID" value="MFC4359311.1"/>
    <property type="molecule type" value="Genomic_DNA"/>
</dbReference>
<dbReference type="PIRSF" id="PIRSF001220">
    <property type="entry name" value="L-ASNase_gatD"/>
    <property type="match status" value="1"/>
</dbReference>
<sequence length="328" mass="33406">MHVTVLSTGGTIASSDDAAGAGAAPTKSGAELLDAVPGLDAYATADVEEVAQVPSFEIDRETLERVGDRVAALNADSDVDAVVVTHGTDTLEETGFYLDAALRPSTPVVLTGAQRMPDEVSPDGPANLLAAFRAAAAIHERDGSGVFVAFNESLHAARVATKAHTSKLETFASPGPGPVATLDHAGVQFHRPPRNEADHVPATDLGATVHVVASGSGVDADLFDAAVDDGAGGIVLQATGLGNTTTALGRAVERTAPDLPVVVASRSAAGRTVPVYGSVGGGEKLREYGALFAGDLPAHKARLKLQLALAADGVEPRDVFETFEAHGD</sequence>
<evidence type="ECO:0000256" key="4">
    <source>
        <dbReference type="PROSITE-ProRule" id="PRU10099"/>
    </source>
</evidence>
<dbReference type="Proteomes" id="UP001595921">
    <property type="component" value="Unassembled WGS sequence"/>
</dbReference>
<dbReference type="CDD" id="cd08964">
    <property type="entry name" value="L-asparaginase_II"/>
    <property type="match status" value="1"/>
</dbReference>
<dbReference type="GO" id="GO:0004067">
    <property type="term" value="F:asparaginase activity"/>
    <property type="evidence" value="ECO:0007669"/>
    <property type="project" value="UniProtKB-UniRule"/>
</dbReference>
<evidence type="ECO:0000313" key="9">
    <source>
        <dbReference type="Proteomes" id="UP001595921"/>
    </source>
</evidence>
<feature type="active site" evidence="5">
    <location>
        <position position="88"/>
    </location>
</feature>
<dbReference type="PROSITE" id="PS51732">
    <property type="entry name" value="ASN_GLN_ASE_3"/>
    <property type="match status" value="1"/>
</dbReference>
<organism evidence="8 9">
    <name type="scientific">Halobium salinum</name>
    <dbReference type="NCBI Taxonomy" id="1364940"/>
    <lineage>
        <taxon>Archaea</taxon>
        <taxon>Methanobacteriati</taxon>
        <taxon>Methanobacteriota</taxon>
        <taxon>Stenosarchaea group</taxon>
        <taxon>Halobacteria</taxon>
        <taxon>Halobacteriales</taxon>
        <taxon>Haloferacaceae</taxon>
        <taxon>Halobium</taxon>
    </lineage>
</organism>
<reference evidence="8 9" key="1">
    <citation type="journal article" date="2019" name="Int. J. Syst. Evol. Microbiol.">
        <title>The Global Catalogue of Microorganisms (GCM) 10K type strain sequencing project: providing services to taxonomists for standard genome sequencing and annotation.</title>
        <authorList>
            <consortium name="The Broad Institute Genomics Platform"/>
            <consortium name="The Broad Institute Genome Sequencing Center for Infectious Disease"/>
            <person name="Wu L."/>
            <person name="Ma J."/>
        </authorList>
    </citation>
    <scope>NUCLEOTIDE SEQUENCE [LARGE SCALE GENOMIC DNA]</scope>
    <source>
        <strain evidence="8 9">CGMCC 1.12553</strain>
    </source>
</reference>
<evidence type="ECO:0000259" key="7">
    <source>
        <dbReference type="Pfam" id="PF17763"/>
    </source>
</evidence>
<dbReference type="InterPro" id="IPR040919">
    <property type="entry name" value="Asparaginase_C"/>
</dbReference>
<dbReference type="InterPro" id="IPR020827">
    <property type="entry name" value="Asparaginase/glutaminase_AS1"/>
</dbReference>
<evidence type="ECO:0000256" key="3">
    <source>
        <dbReference type="ARBA" id="ARBA00070292"/>
    </source>
</evidence>
<evidence type="ECO:0000259" key="6">
    <source>
        <dbReference type="Pfam" id="PF00710"/>
    </source>
</evidence>
<dbReference type="PROSITE" id="PS00144">
    <property type="entry name" value="ASN_GLN_ASE_1"/>
    <property type="match status" value="1"/>
</dbReference>
<keyword evidence="2" id="KW-0378">Hydrolase</keyword>
<dbReference type="InterPro" id="IPR027473">
    <property type="entry name" value="L-asparaginase_C"/>
</dbReference>
<dbReference type="InterPro" id="IPR036152">
    <property type="entry name" value="Asp/glu_Ase-like_sf"/>
</dbReference>
<dbReference type="SMART" id="SM00870">
    <property type="entry name" value="Asparaginase"/>
    <property type="match status" value="1"/>
</dbReference>
<dbReference type="SFLD" id="SFLDS00057">
    <property type="entry name" value="Glutaminase/Asparaginase"/>
    <property type="match status" value="1"/>
</dbReference>
<comment type="caution">
    <text evidence="8">The sequence shown here is derived from an EMBL/GenBank/DDBJ whole genome shotgun (WGS) entry which is preliminary data.</text>
</comment>
<comment type="similarity">
    <text evidence="1">Belongs to the asparaginase 1 family.</text>
</comment>
<evidence type="ECO:0000313" key="8">
    <source>
        <dbReference type="EMBL" id="MFC4359311.1"/>
    </source>
</evidence>
<dbReference type="FunFam" id="3.40.50.1170:FF:000001">
    <property type="entry name" value="L-asparaginase 2"/>
    <property type="match status" value="1"/>
</dbReference>
<dbReference type="Pfam" id="PF00710">
    <property type="entry name" value="Asparaginase"/>
    <property type="match status" value="1"/>
</dbReference>
<dbReference type="PANTHER" id="PTHR11707">
    <property type="entry name" value="L-ASPARAGINASE"/>
    <property type="match status" value="1"/>
</dbReference>
<evidence type="ECO:0000256" key="5">
    <source>
        <dbReference type="PROSITE-ProRule" id="PRU10100"/>
    </source>
</evidence>
<dbReference type="RefSeq" id="WP_267622785.1">
    <property type="nucleotide sequence ID" value="NZ_JAODIW010000006.1"/>
</dbReference>
<feature type="domain" description="L-asparaginase N-terminal" evidence="6">
    <location>
        <begin position="2"/>
        <end position="193"/>
    </location>
</feature>
<dbReference type="InterPro" id="IPR027475">
    <property type="entry name" value="Asparaginase/glutaminase_AS2"/>
</dbReference>
<dbReference type="Pfam" id="PF17763">
    <property type="entry name" value="Asparaginase_C"/>
    <property type="match status" value="1"/>
</dbReference>
<name>A0ABD5PEV7_9EURY</name>
<dbReference type="InterPro" id="IPR037152">
    <property type="entry name" value="L-asparaginase_N_sf"/>
</dbReference>
<gene>
    <name evidence="8" type="ORF">ACFO0N_15305</name>
</gene>
<protein>
    <recommendedName>
        <fullName evidence="3">L-asparaginase</fullName>
    </recommendedName>
</protein>
<accession>A0ABD5PEV7</accession>
<feature type="active site" evidence="4">
    <location>
        <position position="11"/>
    </location>
</feature>
<feature type="domain" description="Asparaginase/glutaminase C-terminal" evidence="7">
    <location>
        <begin position="209"/>
        <end position="319"/>
    </location>
</feature>
<dbReference type="PROSITE" id="PS00917">
    <property type="entry name" value="ASN_GLN_ASE_2"/>
    <property type="match status" value="1"/>
</dbReference>
<dbReference type="AlphaFoldDB" id="A0ABD5PEV7"/>
<evidence type="ECO:0000256" key="1">
    <source>
        <dbReference type="ARBA" id="ARBA00010518"/>
    </source>
</evidence>
<keyword evidence="9" id="KW-1185">Reference proteome</keyword>
<dbReference type="Gene3D" id="3.40.50.40">
    <property type="match status" value="1"/>
</dbReference>
<dbReference type="InterPro" id="IPR004550">
    <property type="entry name" value="AsnASE_II"/>
</dbReference>
<dbReference type="PIRSF" id="PIRSF500176">
    <property type="entry name" value="L_ASNase"/>
    <property type="match status" value="1"/>
</dbReference>
<dbReference type="SUPFAM" id="SSF53774">
    <property type="entry name" value="Glutaminase/Asparaginase"/>
    <property type="match status" value="1"/>
</dbReference>
<dbReference type="PRINTS" id="PR00139">
    <property type="entry name" value="ASNGLNASE"/>
</dbReference>
<dbReference type="InterPro" id="IPR006034">
    <property type="entry name" value="Asparaginase/glutaminase-like"/>
</dbReference>
<proteinExistence type="inferred from homology"/>
<dbReference type="Gene3D" id="3.40.50.1170">
    <property type="entry name" value="L-asparaginase, N-terminal domain"/>
    <property type="match status" value="1"/>
</dbReference>